<proteinExistence type="predicted"/>
<evidence type="ECO:0000256" key="2">
    <source>
        <dbReference type="ARBA" id="ARBA00023125"/>
    </source>
</evidence>
<organism evidence="5 6">
    <name type="scientific">Clostridium chromiireducens</name>
    <dbReference type="NCBI Taxonomy" id="225345"/>
    <lineage>
        <taxon>Bacteria</taxon>
        <taxon>Bacillati</taxon>
        <taxon>Bacillota</taxon>
        <taxon>Clostridia</taxon>
        <taxon>Eubacteriales</taxon>
        <taxon>Clostridiaceae</taxon>
        <taxon>Clostridium</taxon>
    </lineage>
</organism>
<dbReference type="InterPro" id="IPR018060">
    <property type="entry name" value="HTH_AraC"/>
</dbReference>
<dbReference type="Proteomes" id="UP000191056">
    <property type="component" value="Unassembled WGS sequence"/>
</dbReference>
<dbReference type="STRING" id="225345.CLCHR_36990"/>
<dbReference type="PROSITE" id="PS01124">
    <property type="entry name" value="HTH_ARAC_FAMILY_2"/>
    <property type="match status" value="1"/>
</dbReference>
<comment type="caution">
    <text evidence="5">The sequence shown here is derived from an EMBL/GenBank/DDBJ whole genome shotgun (WGS) entry which is preliminary data.</text>
</comment>
<dbReference type="InterPro" id="IPR014710">
    <property type="entry name" value="RmlC-like_jellyroll"/>
</dbReference>
<dbReference type="GO" id="GO:0043565">
    <property type="term" value="F:sequence-specific DNA binding"/>
    <property type="evidence" value="ECO:0007669"/>
    <property type="project" value="InterPro"/>
</dbReference>
<dbReference type="RefSeq" id="WP_079441364.1">
    <property type="nucleotide sequence ID" value="NZ_MZGT01000060.1"/>
</dbReference>
<gene>
    <name evidence="5" type="primary">btr_5</name>
    <name evidence="5" type="ORF">CLCHR_36990</name>
</gene>
<dbReference type="InterPro" id="IPR009057">
    <property type="entry name" value="Homeodomain-like_sf"/>
</dbReference>
<dbReference type="Pfam" id="PF02311">
    <property type="entry name" value="AraC_binding"/>
    <property type="match status" value="1"/>
</dbReference>
<dbReference type="Gene3D" id="1.10.10.60">
    <property type="entry name" value="Homeodomain-like"/>
    <property type="match status" value="2"/>
</dbReference>
<dbReference type="AlphaFoldDB" id="A0A1V4IGF4"/>
<dbReference type="InterPro" id="IPR037923">
    <property type="entry name" value="HTH-like"/>
</dbReference>
<dbReference type="OrthoDB" id="9774814at2"/>
<keyword evidence="6" id="KW-1185">Reference proteome</keyword>
<dbReference type="PROSITE" id="PS00041">
    <property type="entry name" value="HTH_ARAC_FAMILY_1"/>
    <property type="match status" value="1"/>
</dbReference>
<dbReference type="SMART" id="SM00342">
    <property type="entry name" value="HTH_ARAC"/>
    <property type="match status" value="1"/>
</dbReference>
<evidence type="ECO:0000256" key="1">
    <source>
        <dbReference type="ARBA" id="ARBA00023015"/>
    </source>
</evidence>
<dbReference type="Gene3D" id="2.60.120.10">
    <property type="entry name" value="Jelly Rolls"/>
    <property type="match status" value="1"/>
</dbReference>
<sequence length="279" mass="32258">MTISNNPYLEATDRDLTYENKSTIGDATYPYHRHNNCEIYLFLKGNVKFYLEYACYQLSPYDLIIMNPEEMHRIVCDDDSLYERITINIKKSYMDKLSNSTTDLSACFYQRPIGTGNILSLTQKQSEDLFNLCNLLDNAISSTDYGHSIQKDAYLSLLLVLVNSIFEKNTSNSISIMPNYLIETMQYIENHLNETISLQQLGIRFHQDKNYLSQQFKKHTGMTLRHYLLDRRIACAKSLLLSGCNVTEACYQSGFNDYANFIRSFTKLEGTSPGRFKKT</sequence>
<dbReference type="EMBL" id="MZGT01000060">
    <property type="protein sequence ID" value="OPJ59016.1"/>
    <property type="molecule type" value="Genomic_DNA"/>
</dbReference>
<dbReference type="SUPFAM" id="SSF51215">
    <property type="entry name" value="Regulatory protein AraC"/>
    <property type="match status" value="1"/>
</dbReference>
<evidence type="ECO:0000313" key="5">
    <source>
        <dbReference type="EMBL" id="OPJ59016.1"/>
    </source>
</evidence>
<name>A0A1V4IGF4_9CLOT</name>
<dbReference type="PANTHER" id="PTHR43280:SF2">
    <property type="entry name" value="HTH-TYPE TRANSCRIPTIONAL REGULATOR EXSA"/>
    <property type="match status" value="1"/>
</dbReference>
<keyword evidence="2" id="KW-0238">DNA-binding</keyword>
<dbReference type="InterPro" id="IPR003313">
    <property type="entry name" value="AraC-bd"/>
</dbReference>
<accession>A0A1V4IGF4</accession>
<reference evidence="5 6" key="1">
    <citation type="submission" date="2017-03" db="EMBL/GenBank/DDBJ databases">
        <title>Genome sequence of Clostridium chromiireducens DSM 23318.</title>
        <authorList>
            <person name="Poehlein A."/>
            <person name="Daniel R."/>
        </authorList>
    </citation>
    <scope>NUCLEOTIDE SEQUENCE [LARGE SCALE GENOMIC DNA]</scope>
    <source>
        <strain evidence="5 6">DSM 23318</strain>
    </source>
</reference>
<evidence type="ECO:0000256" key="3">
    <source>
        <dbReference type="ARBA" id="ARBA00023163"/>
    </source>
</evidence>
<dbReference type="SUPFAM" id="SSF46689">
    <property type="entry name" value="Homeodomain-like"/>
    <property type="match status" value="2"/>
</dbReference>
<evidence type="ECO:0000259" key="4">
    <source>
        <dbReference type="PROSITE" id="PS01124"/>
    </source>
</evidence>
<evidence type="ECO:0000313" key="6">
    <source>
        <dbReference type="Proteomes" id="UP000191056"/>
    </source>
</evidence>
<feature type="domain" description="HTH araC/xylS-type" evidence="4">
    <location>
        <begin position="182"/>
        <end position="279"/>
    </location>
</feature>
<keyword evidence="3" id="KW-0804">Transcription</keyword>
<protein>
    <submittedName>
        <fullName evidence="5">HTH-type transcriptional activator Btr</fullName>
    </submittedName>
</protein>
<keyword evidence="1" id="KW-0805">Transcription regulation</keyword>
<dbReference type="PANTHER" id="PTHR43280">
    <property type="entry name" value="ARAC-FAMILY TRANSCRIPTIONAL REGULATOR"/>
    <property type="match status" value="1"/>
</dbReference>
<dbReference type="Pfam" id="PF12833">
    <property type="entry name" value="HTH_18"/>
    <property type="match status" value="1"/>
</dbReference>
<dbReference type="InterPro" id="IPR018062">
    <property type="entry name" value="HTH_AraC-typ_CS"/>
</dbReference>
<dbReference type="GO" id="GO:0003700">
    <property type="term" value="F:DNA-binding transcription factor activity"/>
    <property type="evidence" value="ECO:0007669"/>
    <property type="project" value="InterPro"/>
</dbReference>